<dbReference type="EMBL" id="BQNB010009760">
    <property type="protein sequence ID" value="GJS68011.1"/>
    <property type="molecule type" value="Genomic_DNA"/>
</dbReference>
<dbReference type="Proteomes" id="UP001151760">
    <property type="component" value="Unassembled WGS sequence"/>
</dbReference>
<dbReference type="SUPFAM" id="SSF53098">
    <property type="entry name" value="Ribonuclease H-like"/>
    <property type="match status" value="1"/>
</dbReference>
<evidence type="ECO:0000313" key="1">
    <source>
        <dbReference type="EMBL" id="GJS68011.1"/>
    </source>
</evidence>
<reference evidence="1" key="1">
    <citation type="journal article" date="2022" name="Int. J. Mol. Sci.">
        <title>Draft Genome of Tanacetum Coccineum: Genomic Comparison of Closely Related Tanacetum-Family Plants.</title>
        <authorList>
            <person name="Yamashiro T."/>
            <person name="Shiraishi A."/>
            <person name="Nakayama K."/>
            <person name="Satake H."/>
        </authorList>
    </citation>
    <scope>NUCLEOTIDE SEQUENCE</scope>
</reference>
<protein>
    <submittedName>
        <fullName evidence="1">Retrovirus-related pol polyprotein from transposon TNT 1-94</fullName>
    </submittedName>
</protein>
<evidence type="ECO:0000313" key="2">
    <source>
        <dbReference type="Proteomes" id="UP001151760"/>
    </source>
</evidence>
<keyword evidence="2" id="KW-1185">Reference proteome</keyword>
<dbReference type="InterPro" id="IPR036397">
    <property type="entry name" value="RNaseH_sf"/>
</dbReference>
<organism evidence="1 2">
    <name type="scientific">Tanacetum coccineum</name>
    <dbReference type="NCBI Taxonomy" id="301880"/>
    <lineage>
        <taxon>Eukaryota</taxon>
        <taxon>Viridiplantae</taxon>
        <taxon>Streptophyta</taxon>
        <taxon>Embryophyta</taxon>
        <taxon>Tracheophyta</taxon>
        <taxon>Spermatophyta</taxon>
        <taxon>Magnoliopsida</taxon>
        <taxon>eudicotyledons</taxon>
        <taxon>Gunneridae</taxon>
        <taxon>Pentapetalae</taxon>
        <taxon>asterids</taxon>
        <taxon>campanulids</taxon>
        <taxon>Asterales</taxon>
        <taxon>Asteraceae</taxon>
        <taxon>Asteroideae</taxon>
        <taxon>Anthemideae</taxon>
        <taxon>Anthemidinae</taxon>
        <taxon>Tanacetum</taxon>
    </lineage>
</organism>
<reference evidence="1" key="2">
    <citation type="submission" date="2022-01" db="EMBL/GenBank/DDBJ databases">
        <authorList>
            <person name="Yamashiro T."/>
            <person name="Shiraishi A."/>
            <person name="Satake H."/>
            <person name="Nakayama K."/>
        </authorList>
    </citation>
    <scope>NUCLEOTIDE SEQUENCE</scope>
</reference>
<dbReference type="InterPro" id="IPR012337">
    <property type="entry name" value="RNaseH-like_sf"/>
</dbReference>
<dbReference type="Gene3D" id="3.30.420.10">
    <property type="entry name" value="Ribonuclease H-like superfamily/Ribonuclease H"/>
    <property type="match status" value="1"/>
</dbReference>
<name>A0ABQ4XT38_9ASTR</name>
<proteinExistence type="predicted"/>
<accession>A0ABQ4XT38</accession>
<gene>
    <name evidence="1" type="ORF">Tco_0682576</name>
</gene>
<comment type="caution">
    <text evidence="1">The sequence shown here is derived from an EMBL/GenBank/DDBJ whole genome shotgun (WGS) entry which is preliminary data.</text>
</comment>
<sequence length="163" mass="18959">MTICDQMRMESIKTEQKYALVIVTITPGFWMGKDFLRTKMKLFKTDNGTEFRDKNTHGWFDECWYVLMKRAYLGPSTTERDVERRNANLLYGSLLVTLFSILRKLHVPLAEAVATACYTLNRSLVHMHHGKHNYELLKGKKPNLQLLSDNLDPVLSNNDYDDV</sequence>